<reference evidence="1" key="1">
    <citation type="submission" date="2021-08" db="EMBL/GenBank/DDBJ databases">
        <authorList>
            <person name="Misof B."/>
            <person name="Oliver O."/>
            <person name="Podsiadlowski L."/>
            <person name="Donath A."/>
            <person name="Peters R."/>
            <person name="Mayer C."/>
            <person name="Rust J."/>
            <person name="Gunkel S."/>
            <person name="Lesny P."/>
            <person name="Martin S."/>
            <person name="Oeyen J.P."/>
            <person name="Petersen M."/>
            <person name="Panagiotis P."/>
            <person name="Wilbrandt J."/>
            <person name="Tanja T."/>
        </authorList>
    </citation>
    <scope>NUCLEOTIDE SEQUENCE</scope>
    <source>
        <strain evidence="1">GBR_01_08_01A</strain>
        <tissue evidence="1">Thorax + abdomen</tissue>
    </source>
</reference>
<proteinExistence type="predicted"/>
<keyword evidence="2" id="KW-1185">Reference proteome</keyword>
<dbReference type="Proteomes" id="UP001258017">
    <property type="component" value="Unassembled WGS sequence"/>
</dbReference>
<reference evidence="1" key="2">
    <citation type="journal article" date="2023" name="Commun. Biol.">
        <title>Intrasexual cuticular hydrocarbon dimorphism in a wasp sheds light on hydrocarbon biosynthesis genes in Hymenoptera.</title>
        <authorList>
            <person name="Moris V.C."/>
            <person name="Podsiadlowski L."/>
            <person name="Martin S."/>
            <person name="Oeyen J.P."/>
            <person name="Donath A."/>
            <person name="Petersen M."/>
            <person name="Wilbrandt J."/>
            <person name="Misof B."/>
            <person name="Liedtke D."/>
            <person name="Thamm M."/>
            <person name="Scheiner R."/>
            <person name="Schmitt T."/>
            <person name="Niehuis O."/>
        </authorList>
    </citation>
    <scope>NUCLEOTIDE SEQUENCE</scope>
    <source>
        <strain evidence="1">GBR_01_08_01A</strain>
    </source>
</reference>
<comment type="caution">
    <text evidence="1">The sequence shown here is derived from an EMBL/GenBank/DDBJ whole genome shotgun (WGS) entry which is preliminary data.</text>
</comment>
<name>A0AAD9RQV0_9HYME</name>
<dbReference type="AlphaFoldDB" id="A0AAD9RQV0"/>
<protein>
    <submittedName>
        <fullName evidence="1">Uncharacterized protein</fullName>
    </submittedName>
</protein>
<dbReference type="EMBL" id="JAIFRP010000026">
    <property type="protein sequence ID" value="KAK2584174.1"/>
    <property type="molecule type" value="Genomic_DNA"/>
</dbReference>
<accession>A0AAD9RQV0</accession>
<organism evidence="1 2">
    <name type="scientific">Odynerus spinipes</name>
    <dbReference type="NCBI Taxonomy" id="1348599"/>
    <lineage>
        <taxon>Eukaryota</taxon>
        <taxon>Metazoa</taxon>
        <taxon>Ecdysozoa</taxon>
        <taxon>Arthropoda</taxon>
        <taxon>Hexapoda</taxon>
        <taxon>Insecta</taxon>
        <taxon>Pterygota</taxon>
        <taxon>Neoptera</taxon>
        <taxon>Endopterygota</taxon>
        <taxon>Hymenoptera</taxon>
        <taxon>Apocrita</taxon>
        <taxon>Aculeata</taxon>
        <taxon>Vespoidea</taxon>
        <taxon>Vespidae</taxon>
        <taxon>Eumeninae</taxon>
        <taxon>Odynerus</taxon>
    </lineage>
</organism>
<evidence type="ECO:0000313" key="2">
    <source>
        <dbReference type="Proteomes" id="UP001258017"/>
    </source>
</evidence>
<sequence>MTLKRKELHKRSHGVMVSTLDFESSDPSSNLGGVSVTKYAGKSSSWLDTRAFQLNSSGNRSEEFIEQ</sequence>
<evidence type="ECO:0000313" key="1">
    <source>
        <dbReference type="EMBL" id="KAK2584174.1"/>
    </source>
</evidence>
<gene>
    <name evidence="1" type="ORF">KPH14_006603</name>
</gene>